<name>A0A562ULW5_9SPHN</name>
<feature type="chain" id="PRO_5022277681" description="Tol-Pal system protein TolB" evidence="5">
    <location>
        <begin position="22"/>
        <end position="465"/>
    </location>
</feature>
<dbReference type="InterPro" id="IPR014167">
    <property type="entry name" value="Tol-Pal_TolB"/>
</dbReference>
<dbReference type="AlphaFoldDB" id="A0A562ULW5"/>
<evidence type="ECO:0000256" key="3">
    <source>
        <dbReference type="ARBA" id="ARBA00022729"/>
    </source>
</evidence>
<dbReference type="OrthoDB" id="9802240at2"/>
<evidence type="ECO:0000256" key="5">
    <source>
        <dbReference type="HAMAP-Rule" id="MF_00671"/>
    </source>
</evidence>
<dbReference type="RefSeq" id="WP_067597692.1">
    <property type="nucleotide sequence ID" value="NZ_CP015963.1"/>
</dbReference>
<sequence precursor="true">MKKLILALAFVSAPLAAQDLAQPVAEGGQVETTGTQDSGEDAEGGLTFTVTDENDWSDLSIAIPGFAADRDVDTPANSRGTAALGVEIANVITSNLENNGLFRPIGPNRLPQPEFAQITDPVWGSWRGRGAEMLVHGYVRARGDGRLVVGCYLYDVALQDELVREGWVVPPADWRRAAHKCSDIIYARLTGESPFFDSRIAYIAETGPKDRRVKRLAIMDSDGANHRFLTLGSATALTPRYSPDYSQLLYLSYVDGNPRLYVYDIGTGRQTLVTQSSNPTFAPRWSPDGRTILYSMAVAGNTDIYSVPASGGRSVRLTDTPGIDIGGSYSPDGSKIVFESDRSGSQQCYIMDADGTNQRRITFFGGRCANPEWSPRGDQIAFTRIAGDFNIAVMSPNGRNLRVLTSGWQDEGPTWAPNGRIIQFFRTERNSGRSALWQVDLTGRNERRLPTPVDASDPAWGPILP</sequence>
<feature type="domain" description="TolB N-terminal" evidence="7">
    <location>
        <begin position="72"/>
        <end position="161"/>
    </location>
</feature>
<dbReference type="GO" id="GO:0017038">
    <property type="term" value="P:protein import"/>
    <property type="evidence" value="ECO:0007669"/>
    <property type="project" value="InterPro"/>
</dbReference>
<dbReference type="HAMAP" id="MF_00671">
    <property type="entry name" value="TolB"/>
    <property type="match status" value="1"/>
</dbReference>
<evidence type="ECO:0000313" key="9">
    <source>
        <dbReference type="Proteomes" id="UP000320547"/>
    </source>
</evidence>
<organism evidence="8 9">
    <name type="scientific">Altererythrobacter ishigakiensis</name>
    <dbReference type="NCBI Taxonomy" id="476157"/>
    <lineage>
        <taxon>Bacteria</taxon>
        <taxon>Pseudomonadati</taxon>
        <taxon>Pseudomonadota</taxon>
        <taxon>Alphaproteobacteria</taxon>
        <taxon>Sphingomonadales</taxon>
        <taxon>Erythrobacteraceae</taxon>
        <taxon>Altererythrobacter</taxon>
    </lineage>
</organism>
<gene>
    <name evidence="5" type="primary">tolB</name>
    <name evidence="8" type="ORF">JN10_2139</name>
</gene>
<dbReference type="SUPFAM" id="SSF69304">
    <property type="entry name" value="Tricorn protease N-terminal domain"/>
    <property type="match status" value="1"/>
</dbReference>
<keyword evidence="5" id="KW-0131">Cell cycle</keyword>
<protein>
    <recommendedName>
        <fullName evidence="5">Tol-Pal system protein TolB</fullName>
    </recommendedName>
</protein>
<comment type="similarity">
    <text evidence="2 5">Belongs to the TolB family.</text>
</comment>
<evidence type="ECO:0000256" key="2">
    <source>
        <dbReference type="ARBA" id="ARBA00009820"/>
    </source>
</evidence>
<comment type="function">
    <text evidence="5">Part of the Tol-Pal system, which plays a role in outer membrane invagination during cell division and is important for maintaining outer membrane integrity.</text>
</comment>
<dbReference type="GO" id="GO:0042597">
    <property type="term" value="C:periplasmic space"/>
    <property type="evidence" value="ECO:0007669"/>
    <property type="project" value="UniProtKB-SubCell"/>
</dbReference>
<dbReference type="Gene3D" id="2.120.10.30">
    <property type="entry name" value="TolB, C-terminal domain"/>
    <property type="match status" value="1"/>
</dbReference>
<evidence type="ECO:0000256" key="6">
    <source>
        <dbReference type="SAM" id="MobiDB-lite"/>
    </source>
</evidence>
<dbReference type="InterPro" id="IPR011659">
    <property type="entry name" value="WD40"/>
</dbReference>
<accession>A0A562ULW5</accession>
<evidence type="ECO:0000259" key="7">
    <source>
        <dbReference type="Pfam" id="PF04052"/>
    </source>
</evidence>
<keyword evidence="3 5" id="KW-0732">Signal</keyword>
<comment type="subcellular location">
    <subcellularLocation>
        <location evidence="1 5">Periplasm</location>
    </subcellularLocation>
</comment>
<dbReference type="InterPro" id="IPR011042">
    <property type="entry name" value="6-blade_b-propeller_TolB-like"/>
</dbReference>
<dbReference type="SUPFAM" id="SSF52964">
    <property type="entry name" value="TolB, N-terminal domain"/>
    <property type="match status" value="1"/>
</dbReference>
<dbReference type="EMBL" id="VLLK01000002">
    <property type="protein sequence ID" value="TWJ06605.1"/>
    <property type="molecule type" value="Genomic_DNA"/>
</dbReference>
<feature type="signal peptide" evidence="5">
    <location>
        <begin position="1"/>
        <end position="21"/>
    </location>
</feature>
<dbReference type="Pfam" id="PF04052">
    <property type="entry name" value="TolB_N"/>
    <property type="match status" value="1"/>
</dbReference>
<comment type="caution">
    <text evidence="8">The sequence shown here is derived from an EMBL/GenBank/DDBJ whole genome shotgun (WGS) entry which is preliminary data.</text>
</comment>
<comment type="subunit">
    <text evidence="5">The Tol-Pal system is composed of five core proteins: the inner membrane proteins TolA, TolQ and TolR, the periplasmic protein TolB and the outer membrane protein Pal. They form a network linking the inner and outer membranes and the peptidoglycan layer.</text>
</comment>
<feature type="region of interest" description="Disordered" evidence="6">
    <location>
        <begin position="26"/>
        <end position="45"/>
    </location>
</feature>
<dbReference type="Proteomes" id="UP000320547">
    <property type="component" value="Unassembled WGS sequence"/>
</dbReference>
<dbReference type="InterPro" id="IPR007195">
    <property type="entry name" value="TolB_N"/>
</dbReference>
<dbReference type="PANTHER" id="PTHR36842">
    <property type="entry name" value="PROTEIN TOLB HOMOLOG"/>
    <property type="match status" value="1"/>
</dbReference>
<proteinExistence type="inferred from homology"/>
<dbReference type="Pfam" id="PF07676">
    <property type="entry name" value="PD40"/>
    <property type="match status" value="4"/>
</dbReference>
<keyword evidence="9" id="KW-1185">Reference proteome</keyword>
<reference evidence="8 9" key="1">
    <citation type="submission" date="2019-07" db="EMBL/GenBank/DDBJ databases">
        <title>Genomic Encyclopedia of Archaeal and Bacterial Type Strains, Phase II (KMG-II): from individual species to whole genera.</title>
        <authorList>
            <person name="Goeker M."/>
        </authorList>
    </citation>
    <scope>NUCLEOTIDE SEQUENCE [LARGE SCALE GENOMIC DNA]</scope>
    <source>
        <strain evidence="8 9">ATCC BAA-2084</strain>
    </source>
</reference>
<dbReference type="GO" id="GO:0051301">
    <property type="term" value="P:cell division"/>
    <property type="evidence" value="ECO:0007669"/>
    <property type="project" value="UniProtKB-UniRule"/>
</dbReference>
<dbReference type="Gene3D" id="3.40.50.10070">
    <property type="entry name" value="TolB, N-terminal domain"/>
    <property type="match status" value="1"/>
</dbReference>
<dbReference type="NCBIfam" id="TIGR02800">
    <property type="entry name" value="propeller_TolB"/>
    <property type="match status" value="1"/>
</dbReference>
<evidence type="ECO:0000256" key="4">
    <source>
        <dbReference type="ARBA" id="ARBA00022764"/>
    </source>
</evidence>
<keyword evidence="4 5" id="KW-0574">Periplasm</keyword>
<evidence type="ECO:0000256" key="1">
    <source>
        <dbReference type="ARBA" id="ARBA00004418"/>
    </source>
</evidence>
<dbReference type="STRING" id="476157.GCA_001663155_00815"/>
<evidence type="ECO:0000313" key="8">
    <source>
        <dbReference type="EMBL" id="TWJ06605.1"/>
    </source>
</evidence>
<keyword evidence="5" id="KW-0132">Cell division</keyword>
<dbReference type="PANTHER" id="PTHR36842:SF1">
    <property type="entry name" value="PROTEIN TOLB"/>
    <property type="match status" value="1"/>
</dbReference>